<evidence type="ECO:0000256" key="1">
    <source>
        <dbReference type="ARBA" id="ARBA00022723"/>
    </source>
</evidence>
<comment type="caution">
    <text evidence="2">The sequence shown here is derived from an EMBL/GenBank/DDBJ whole genome shotgun (WGS) entry which is preliminary data.</text>
</comment>
<evidence type="ECO:0008006" key="3">
    <source>
        <dbReference type="Google" id="ProtNLM"/>
    </source>
</evidence>
<dbReference type="InterPro" id="IPR058739">
    <property type="entry name" value="NicX"/>
</dbReference>
<organism evidence="2">
    <name type="scientific">Caldilineaceae bacterium SB0664_bin_27</name>
    <dbReference type="NCBI Taxonomy" id="2605260"/>
    <lineage>
        <taxon>Bacteria</taxon>
        <taxon>Bacillati</taxon>
        <taxon>Chloroflexota</taxon>
        <taxon>Caldilineae</taxon>
        <taxon>Caldilineales</taxon>
        <taxon>Caldilineaceae</taxon>
    </lineage>
</organism>
<dbReference type="PANTHER" id="PTHR34448:SF1">
    <property type="entry name" value="BLL6088 PROTEIN"/>
    <property type="match status" value="1"/>
</dbReference>
<gene>
    <name evidence="2" type="ORF">F4Y42_19680</name>
</gene>
<dbReference type="AlphaFoldDB" id="A0A6B0YX52"/>
<sequence length="362" mass="39306">MSTSEQTNSFAQLLAEALALSKIGDGTRAALLSSHVYDERAMRAYGDALDILGADWVRVIMSGKTEGTSFANPVQQGSFVADILKSADVVVRPTTAKGAVADIGMYTPVFEEIIMSGTRWWDCSVGGSETHLRKLFPTQPMIDRTRAGAVRMQDAKSLRITSEAGTDLTLSVEGRIGHCQVGIVDEPGRWDNFGFGLVATAPVEDSANGKVVWDAEDSLGELLGSYSALLPEQVVTHFENGKIVSIEGGWVARRFEDYLAGLKRPEFYRIAHIGWGTHQSAAWGGPGWNTAEWESYYGCIMLHLGMNIFSTLAPYNGLHGQNRPSIAWPMPSHAGGCLLRHDLYLDDELIVKAGDIVADGLK</sequence>
<protein>
    <recommendedName>
        <fullName evidence="3">2,5-dihydroxypyridine 5,6-dioxygenase</fullName>
    </recommendedName>
</protein>
<proteinExistence type="predicted"/>
<dbReference type="InterPro" id="IPR052170">
    <property type="entry name" value="M29_Exopeptidase"/>
</dbReference>
<dbReference type="EMBL" id="VXRG01000167">
    <property type="protein sequence ID" value="MXY95664.1"/>
    <property type="molecule type" value="Genomic_DNA"/>
</dbReference>
<evidence type="ECO:0000313" key="2">
    <source>
        <dbReference type="EMBL" id="MXY95664.1"/>
    </source>
</evidence>
<reference evidence="2" key="1">
    <citation type="submission" date="2019-09" db="EMBL/GenBank/DDBJ databases">
        <title>Characterisation of the sponge microbiome using genome-centric metagenomics.</title>
        <authorList>
            <person name="Engelberts J.P."/>
            <person name="Robbins S.J."/>
            <person name="De Goeij J.M."/>
            <person name="Aranda M."/>
            <person name="Bell S.C."/>
            <person name="Webster N.S."/>
        </authorList>
    </citation>
    <scope>NUCLEOTIDE SEQUENCE</scope>
    <source>
        <strain evidence="2">SB0664_bin_27</strain>
    </source>
</reference>
<name>A0A6B0YX52_9CHLR</name>
<accession>A0A6B0YX52</accession>
<keyword evidence="1" id="KW-0479">Metal-binding</keyword>
<dbReference type="Pfam" id="PF26233">
    <property type="entry name" value="NicX"/>
    <property type="match status" value="1"/>
</dbReference>
<dbReference type="PANTHER" id="PTHR34448">
    <property type="entry name" value="AMINOPEPTIDASE"/>
    <property type="match status" value="1"/>
</dbReference>
<dbReference type="GO" id="GO:0046872">
    <property type="term" value="F:metal ion binding"/>
    <property type="evidence" value="ECO:0007669"/>
    <property type="project" value="UniProtKB-KW"/>
</dbReference>
<dbReference type="SUPFAM" id="SSF144052">
    <property type="entry name" value="Thermophilic metalloprotease-like"/>
    <property type="match status" value="1"/>
</dbReference>